<dbReference type="OrthoDB" id="2649at2759"/>
<evidence type="ECO:0000256" key="1">
    <source>
        <dbReference type="ARBA" id="ARBA00012513"/>
    </source>
</evidence>
<dbReference type="InterPro" id="IPR008271">
    <property type="entry name" value="Ser/Thr_kinase_AS"/>
</dbReference>
<dbReference type="SMART" id="SM00220">
    <property type="entry name" value="S_TKc"/>
    <property type="match status" value="1"/>
</dbReference>
<keyword evidence="5" id="KW-0418">Kinase</keyword>
<dbReference type="GO" id="GO:0000245">
    <property type="term" value="P:spliceosomal complex assembly"/>
    <property type="evidence" value="ECO:0007669"/>
    <property type="project" value="TreeGrafter"/>
</dbReference>
<dbReference type="GO" id="GO:0005737">
    <property type="term" value="C:cytoplasm"/>
    <property type="evidence" value="ECO:0007669"/>
    <property type="project" value="TreeGrafter"/>
</dbReference>
<dbReference type="Pfam" id="PF00069">
    <property type="entry name" value="Pkinase"/>
    <property type="match status" value="2"/>
</dbReference>
<dbReference type="GO" id="GO:0004674">
    <property type="term" value="F:protein serine/threonine kinase activity"/>
    <property type="evidence" value="ECO:0007669"/>
    <property type="project" value="UniProtKB-KW"/>
</dbReference>
<evidence type="ECO:0000256" key="9">
    <source>
        <dbReference type="PROSITE-ProRule" id="PRU10141"/>
    </source>
</evidence>
<dbReference type="InterPro" id="IPR051334">
    <property type="entry name" value="SRPK"/>
</dbReference>
<keyword evidence="12" id="KW-1185">Reference proteome</keyword>
<dbReference type="Proteomes" id="UP000183365">
    <property type="component" value="Unassembled WGS sequence"/>
</dbReference>
<evidence type="ECO:0000259" key="10">
    <source>
        <dbReference type="PROSITE" id="PS50011"/>
    </source>
</evidence>
<feature type="domain" description="Protein kinase" evidence="10">
    <location>
        <begin position="219"/>
        <end position="708"/>
    </location>
</feature>
<sequence>MTLLSIFKSGNSSTPEPKESDIIIKSSMTDINAKNMGATSKNIEIVPNKDKKHIQEDTCEDRSVKNPLSKLSLALKESALLPSDTEDVDAQSYHSYRYDDDCCCDEEFSDDNVSVLLPNFAAAAGIDDEHKDDTQNINNSNPINIVPSEDNNDIDETKNIYFRKNSVDLDYEFSSSDDDYVYENEKVKDMMRHEESPEEYVKGGYHPAKKNEYFYRRKYRLIQKLGWGHFSTVWLAKDLTAAYNDKNKYIALKIVKASPSSSEAARDETDILIELAKAEDNAQHSGKDYIIKLLSAFYHTGPNGIHTCMAFELLGENLLKLSERNEKRRLPILYVKQIAKQLLLALDFLHRKCGIIHTDIKPENILMELGDLETITEMIKIQKIQKRKLKCEPCRKRTDVKSRSNSKVENIAAIESICPRENEENDINNCPQADAVSSLEIEHENKVGEKAAIQAPEENTELSSTHDGNSIFKTMKSSLSYLLQQQAPQKHRKRSMVCYSMPLPSVLSAKQYYNQTQDQISDDSEMMSRSIKDILHPIPNLESNIIKIKIGDMGNGCWIDYHFSSEIQTREYRCPEAIVGYKWGCAVDIWSVACLIFELLTGDVLFSPQSGKSYTKEDDHMAQIEELLGEVPTKLKTRGKYSRALYRRNGKLRNIGGLRPWNLFEVFTQKYGIEEQLAHELTDFLLPMLEIDPCKRADAGGMVNHPWLKDALGMEDVVVKDRPLAGGSGMDLPGWDDIEEVIRDPSHCLYRKEEEMNFKNI</sequence>
<evidence type="ECO:0000256" key="4">
    <source>
        <dbReference type="ARBA" id="ARBA00022741"/>
    </source>
</evidence>
<accession>A0A1L0B4M3</accession>
<evidence type="ECO:0000256" key="7">
    <source>
        <dbReference type="ARBA" id="ARBA00047899"/>
    </source>
</evidence>
<evidence type="ECO:0000256" key="6">
    <source>
        <dbReference type="ARBA" id="ARBA00022840"/>
    </source>
</evidence>
<dbReference type="GO" id="GO:0005524">
    <property type="term" value="F:ATP binding"/>
    <property type="evidence" value="ECO:0007669"/>
    <property type="project" value="UniProtKB-UniRule"/>
</dbReference>
<keyword evidence="3" id="KW-0808">Transferase</keyword>
<evidence type="ECO:0000256" key="5">
    <source>
        <dbReference type="ARBA" id="ARBA00022777"/>
    </source>
</evidence>
<dbReference type="PROSITE" id="PS50011">
    <property type="entry name" value="PROTEIN_KINASE_DOM"/>
    <property type="match status" value="1"/>
</dbReference>
<dbReference type="InterPro" id="IPR000719">
    <property type="entry name" value="Prot_kinase_dom"/>
</dbReference>
<name>A0A1L0B4M3_9ASCO</name>
<feature type="binding site" evidence="9">
    <location>
        <position position="253"/>
    </location>
    <ligand>
        <name>ATP</name>
        <dbReference type="ChEBI" id="CHEBI:30616"/>
    </ligand>
</feature>
<dbReference type="EMBL" id="FQNF01000063">
    <property type="protein sequence ID" value="SGZ40764.1"/>
    <property type="molecule type" value="Genomic_DNA"/>
</dbReference>
<dbReference type="EC" id="2.7.11.1" evidence="1"/>
<evidence type="ECO:0000313" key="12">
    <source>
        <dbReference type="Proteomes" id="UP000183365"/>
    </source>
</evidence>
<reference evidence="12" key="1">
    <citation type="submission" date="2016-11" db="EMBL/GenBank/DDBJ databases">
        <authorList>
            <person name="Guldener U."/>
        </authorList>
    </citation>
    <scope>NUCLEOTIDE SEQUENCE [LARGE SCALE GENOMIC DNA]</scope>
</reference>
<dbReference type="Gene3D" id="1.10.510.10">
    <property type="entry name" value="Transferase(Phosphotransferase) domain 1"/>
    <property type="match status" value="1"/>
</dbReference>
<proteinExistence type="predicted"/>
<dbReference type="InterPro" id="IPR017441">
    <property type="entry name" value="Protein_kinase_ATP_BS"/>
</dbReference>
<evidence type="ECO:0000256" key="2">
    <source>
        <dbReference type="ARBA" id="ARBA00022527"/>
    </source>
</evidence>
<dbReference type="InterPro" id="IPR011009">
    <property type="entry name" value="Kinase-like_dom_sf"/>
</dbReference>
<dbReference type="SUPFAM" id="SSF56112">
    <property type="entry name" value="Protein kinase-like (PK-like)"/>
    <property type="match status" value="1"/>
</dbReference>
<evidence type="ECO:0000313" key="11">
    <source>
        <dbReference type="EMBL" id="SGZ40764.1"/>
    </source>
</evidence>
<protein>
    <recommendedName>
        <fullName evidence="1">non-specific serine/threonine protein kinase</fullName>
        <ecNumber evidence="1">2.7.11.1</ecNumber>
    </recommendedName>
</protein>
<gene>
    <name evidence="11" type="ORF">HGUI_02964</name>
</gene>
<evidence type="ECO:0000256" key="3">
    <source>
        <dbReference type="ARBA" id="ARBA00022679"/>
    </source>
</evidence>
<comment type="catalytic activity">
    <reaction evidence="8">
        <text>L-seryl-[protein] + ATP = O-phospho-L-seryl-[protein] + ADP + H(+)</text>
        <dbReference type="Rhea" id="RHEA:17989"/>
        <dbReference type="Rhea" id="RHEA-COMP:9863"/>
        <dbReference type="Rhea" id="RHEA-COMP:11604"/>
        <dbReference type="ChEBI" id="CHEBI:15378"/>
        <dbReference type="ChEBI" id="CHEBI:29999"/>
        <dbReference type="ChEBI" id="CHEBI:30616"/>
        <dbReference type="ChEBI" id="CHEBI:83421"/>
        <dbReference type="ChEBI" id="CHEBI:456216"/>
        <dbReference type="EC" id="2.7.11.1"/>
    </reaction>
</comment>
<dbReference type="PANTHER" id="PTHR47634">
    <property type="entry name" value="PROTEIN KINASE DOMAIN-CONTAINING PROTEIN-RELATED"/>
    <property type="match status" value="1"/>
</dbReference>
<dbReference type="PROSITE" id="PS00107">
    <property type="entry name" value="PROTEIN_KINASE_ATP"/>
    <property type="match status" value="1"/>
</dbReference>
<dbReference type="FunFam" id="1.10.510.10:FF:000275">
    <property type="entry name" value="SRSF protein kinase 2 isoform X3"/>
    <property type="match status" value="1"/>
</dbReference>
<evidence type="ECO:0000256" key="8">
    <source>
        <dbReference type="ARBA" id="ARBA00048679"/>
    </source>
</evidence>
<dbReference type="VEuPathDB" id="FungiDB:HGUI_02964"/>
<keyword evidence="2" id="KW-0723">Serine/threonine-protein kinase</keyword>
<keyword evidence="4 9" id="KW-0547">Nucleotide-binding</keyword>
<keyword evidence="6 9" id="KW-0067">ATP-binding</keyword>
<dbReference type="AlphaFoldDB" id="A0A1L0B4M3"/>
<dbReference type="PANTHER" id="PTHR47634:SF9">
    <property type="entry name" value="PROTEIN KINASE DOMAIN-CONTAINING PROTEIN-RELATED"/>
    <property type="match status" value="1"/>
</dbReference>
<dbReference type="GO" id="GO:0050684">
    <property type="term" value="P:regulation of mRNA processing"/>
    <property type="evidence" value="ECO:0007669"/>
    <property type="project" value="TreeGrafter"/>
</dbReference>
<dbReference type="Gene3D" id="3.30.200.20">
    <property type="entry name" value="Phosphorylase Kinase, domain 1"/>
    <property type="match status" value="1"/>
</dbReference>
<dbReference type="PROSITE" id="PS00108">
    <property type="entry name" value="PROTEIN_KINASE_ST"/>
    <property type="match status" value="1"/>
</dbReference>
<comment type="catalytic activity">
    <reaction evidence="7">
        <text>L-threonyl-[protein] + ATP = O-phospho-L-threonyl-[protein] + ADP + H(+)</text>
        <dbReference type="Rhea" id="RHEA:46608"/>
        <dbReference type="Rhea" id="RHEA-COMP:11060"/>
        <dbReference type="Rhea" id="RHEA-COMP:11605"/>
        <dbReference type="ChEBI" id="CHEBI:15378"/>
        <dbReference type="ChEBI" id="CHEBI:30013"/>
        <dbReference type="ChEBI" id="CHEBI:30616"/>
        <dbReference type="ChEBI" id="CHEBI:61977"/>
        <dbReference type="ChEBI" id="CHEBI:456216"/>
        <dbReference type="EC" id="2.7.11.1"/>
    </reaction>
</comment>
<dbReference type="GO" id="GO:0005634">
    <property type="term" value="C:nucleus"/>
    <property type="evidence" value="ECO:0007669"/>
    <property type="project" value="TreeGrafter"/>
</dbReference>
<organism evidence="11 12">
    <name type="scientific">Hanseniaspora guilliermondii</name>
    <dbReference type="NCBI Taxonomy" id="56406"/>
    <lineage>
        <taxon>Eukaryota</taxon>
        <taxon>Fungi</taxon>
        <taxon>Dikarya</taxon>
        <taxon>Ascomycota</taxon>
        <taxon>Saccharomycotina</taxon>
        <taxon>Saccharomycetes</taxon>
        <taxon>Saccharomycodales</taxon>
        <taxon>Saccharomycodaceae</taxon>
        <taxon>Hanseniaspora</taxon>
    </lineage>
</organism>